<organism evidence="1 2">
    <name type="scientific">Lentisphaera araneosa HTCC2155</name>
    <dbReference type="NCBI Taxonomy" id="313628"/>
    <lineage>
        <taxon>Bacteria</taxon>
        <taxon>Pseudomonadati</taxon>
        <taxon>Lentisphaerota</taxon>
        <taxon>Lentisphaeria</taxon>
        <taxon>Lentisphaerales</taxon>
        <taxon>Lentisphaeraceae</taxon>
        <taxon>Lentisphaera</taxon>
    </lineage>
</organism>
<protein>
    <recommendedName>
        <fullName evidence="3">DUF455 domain-containing protein</fullName>
    </recommendedName>
</protein>
<dbReference type="PANTHER" id="PTHR42782">
    <property type="entry name" value="SI:CH73-314G15.3"/>
    <property type="match status" value="1"/>
</dbReference>
<reference evidence="1 2" key="1">
    <citation type="journal article" date="2010" name="J. Bacteriol.">
        <title>Genome sequence of Lentisphaera araneosa HTCC2155T, the type species of the order Lentisphaerales in the phylum Lentisphaerae.</title>
        <authorList>
            <person name="Thrash J.C."/>
            <person name="Cho J.C."/>
            <person name="Vergin K.L."/>
            <person name="Morris R.M."/>
            <person name="Giovannoni S.J."/>
        </authorList>
    </citation>
    <scope>NUCLEOTIDE SEQUENCE [LARGE SCALE GENOMIC DNA]</scope>
    <source>
        <strain evidence="1 2">HTCC2155</strain>
    </source>
</reference>
<sequence>MNLYHFAQNILESPDIEEKLRHPGKIDYSPSTEVFTLQLSPQRSSAYAFGKKESKKLQLGELNSERDRGLLLLMFMNHELLAIELMAQAILKFHHSVPEAFLRGLVQTIIDEQKHCRLYLKRLQELNCQAGDLPLSSFFWDCLSQVESPQAYLAGMSLTLEQANLDFTHHYRDVFAAVGDQKTADILKVVYEDEIRHVQFGVDWMNKWNHDSSFWDYYLHHLPASLDPNRAKSTVYFDMKGRLAAKMDQDTILQFKLHSSSRGRSPNIWLFNPAAELESHKISAPKSYSTIQQDLAPLLIPLCKKDDILLTSHPIDLKTLDTFYNLTFSLPENYTHADTVKLLDRHKPGQIKAWGKSPVIERQTQAIRKKQSQSFKTKNWDEQWKQLYSKAYQAAVHSKLKSESTALDLQEAQVFSSLDELLSSMKRNDLMLKSPLASTGRGCRRVHLNKLEEDDLRWIQGAIKRQGKILAETHRERIYDFSAQYEITREGKLKFHGLTEIETKAFANSANTCGPFHSKWPPDIKKFVFQQGKNIIKEGFELVAQKWAQIMLEIKFTGPFALDGFIWQDKDQFYFRPICELNPRLSMGRIALELNRPCQSGSLTKLSIGGKDSLQEASGGFSLNKQGKITSADLVLNPDAQQFFARFQIL</sequence>
<dbReference type="OrthoDB" id="9778629at2"/>
<dbReference type="eggNOG" id="COG2833">
    <property type="taxonomic scope" value="Bacteria"/>
</dbReference>
<dbReference type="Proteomes" id="UP000004947">
    <property type="component" value="Unassembled WGS sequence"/>
</dbReference>
<name>A6DNS5_9BACT</name>
<evidence type="ECO:0008006" key="3">
    <source>
        <dbReference type="Google" id="ProtNLM"/>
    </source>
</evidence>
<dbReference type="Pfam" id="PF04305">
    <property type="entry name" value="DUF455"/>
    <property type="match status" value="1"/>
</dbReference>
<dbReference type="CDD" id="cd00657">
    <property type="entry name" value="Ferritin_like"/>
    <property type="match status" value="1"/>
</dbReference>
<dbReference type="SUPFAM" id="SSF47240">
    <property type="entry name" value="Ferritin-like"/>
    <property type="match status" value="1"/>
</dbReference>
<keyword evidence="2" id="KW-1185">Reference proteome</keyword>
<evidence type="ECO:0000313" key="2">
    <source>
        <dbReference type="Proteomes" id="UP000004947"/>
    </source>
</evidence>
<dbReference type="STRING" id="313628.LNTAR_18845"/>
<dbReference type="PANTHER" id="PTHR42782:SF2">
    <property type="entry name" value="3-OXOACYL-[ACYL-CARRIER-PROTEIN] SYNTHASE-LIKE PROTEIN"/>
    <property type="match status" value="1"/>
</dbReference>
<dbReference type="InterPro" id="IPR009078">
    <property type="entry name" value="Ferritin-like_SF"/>
</dbReference>
<comment type="caution">
    <text evidence="1">The sequence shown here is derived from an EMBL/GenBank/DDBJ whole genome shotgun (WGS) entry which is preliminary data.</text>
</comment>
<gene>
    <name evidence="1" type="ORF">LNTAR_18845</name>
</gene>
<dbReference type="RefSeq" id="WP_007279512.1">
    <property type="nucleotide sequence ID" value="NZ_ABCK01000014.1"/>
</dbReference>
<dbReference type="EMBL" id="ABCK01000014">
    <property type="protein sequence ID" value="EDM26734.1"/>
    <property type="molecule type" value="Genomic_DNA"/>
</dbReference>
<dbReference type="AlphaFoldDB" id="A6DNS5"/>
<dbReference type="InterPro" id="IPR007402">
    <property type="entry name" value="DUF455"/>
</dbReference>
<accession>A6DNS5</accession>
<proteinExistence type="predicted"/>
<evidence type="ECO:0000313" key="1">
    <source>
        <dbReference type="EMBL" id="EDM26734.1"/>
    </source>
</evidence>